<dbReference type="AlphaFoldDB" id="A0A0H5QJF5"/>
<proteinExistence type="predicted"/>
<name>A0A0H5QJF5_9EUKA</name>
<organism evidence="1">
    <name type="scientific">Spongospora subterranea</name>
    <dbReference type="NCBI Taxonomy" id="70186"/>
    <lineage>
        <taxon>Eukaryota</taxon>
        <taxon>Sar</taxon>
        <taxon>Rhizaria</taxon>
        <taxon>Endomyxa</taxon>
        <taxon>Phytomyxea</taxon>
        <taxon>Plasmodiophorida</taxon>
        <taxon>Plasmodiophoridae</taxon>
        <taxon>Spongospora</taxon>
    </lineage>
</organism>
<accession>A0A0H5QJF5</accession>
<reference evidence="1" key="1">
    <citation type="submission" date="2015-04" db="EMBL/GenBank/DDBJ databases">
        <title>The genome sequence of the plant pathogenic Rhizarian Plasmodiophora brassicae reveals insights in its biotrophic life cycle and the origin of chitin synthesis.</title>
        <authorList>
            <person name="Schwelm A."/>
            <person name="Fogelqvist J."/>
            <person name="Knaust A."/>
            <person name="Julke S."/>
            <person name="Lilja T."/>
            <person name="Dhandapani V."/>
            <person name="Bonilla-Rosso G."/>
            <person name="Karlsson M."/>
            <person name="Shevchenko A."/>
            <person name="Choi S.R."/>
            <person name="Kim H.G."/>
            <person name="Park J.Y."/>
            <person name="Lim Y.P."/>
            <person name="Ludwig-Muller J."/>
            <person name="Dixelius C."/>
        </authorList>
    </citation>
    <scope>NUCLEOTIDE SEQUENCE</scope>
    <source>
        <tissue evidence="1">Potato root galls</tissue>
    </source>
</reference>
<sequence length="445" mass="52351">RDIKKVRTPSVLIDTARAKSAFDVGNDDPGPGSYDLPDTLSSSRHSGIGTFGSASRFAYEGRVYQPIRQILFKKRKEPYKNNYEVALREQGSSQLHVAQGSVEALTSMPETNALHFHEKILPRKTISAKLRQGTEKKRATWRAKLLSRDYTALALDAETEYKPAEEQLKKIQMRWLRLMVLTSRTVWLANCLTLYQRNREQIVKIKTSVVVLQRWYRRVKQMRRQRESNRLEQIYGRIILRRFRQRQFRYINQKKHQAAEIIKVMLVFEKRKLLKGVKTFRFKVLKLQTFWKRHIAQQAAIVAVLQRQWISFEERILNMYADEELKQAMTKAVKTSKSQRRQTASEMREDIVVPRVDPKIRLDILLPIAKSKFRAFVVAYRQWKSNNCTTNDVNPTPWIRIIMPPLMVLEMIKQAQDAAPEEVISRVVKLKLQKFVRRLVQTYSH</sequence>
<protein>
    <submittedName>
        <fullName evidence="1">Uncharacterized protein</fullName>
    </submittedName>
</protein>
<evidence type="ECO:0000313" key="1">
    <source>
        <dbReference type="EMBL" id="CRZ01772.1"/>
    </source>
</evidence>
<dbReference type="EMBL" id="HACM01001330">
    <property type="protein sequence ID" value="CRZ01772.1"/>
    <property type="molecule type" value="Transcribed_RNA"/>
</dbReference>
<feature type="non-terminal residue" evidence="1">
    <location>
        <position position="1"/>
    </location>
</feature>